<feature type="region of interest" description="Disordered" evidence="1">
    <location>
        <begin position="19"/>
        <end position="95"/>
    </location>
</feature>
<dbReference type="Pfam" id="PF10956">
    <property type="entry name" value="DUF2756"/>
    <property type="match status" value="1"/>
</dbReference>
<comment type="caution">
    <text evidence="3">The sequence shown here is derived from an EMBL/GenBank/DDBJ whole genome shotgun (WGS) entry which is preliminary data.</text>
</comment>
<dbReference type="RefSeq" id="WP_128086949.1">
    <property type="nucleotide sequence ID" value="NZ_CP071405.1"/>
</dbReference>
<keyword evidence="4" id="KW-1185">Reference proteome</keyword>
<feature type="compositionally biased region" description="Low complexity" evidence="1">
    <location>
        <begin position="35"/>
        <end position="64"/>
    </location>
</feature>
<sequence length="95" mass="11212">MKKWMMVFAALLPFASQATTLNSTNDPNRPGYNPSQQRMQSQMQSQQQQQQLKLRQDQQRQTQDLQRKMQEQRDSARQRVIDSQPGHQTQNPNQN</sequence>
<dbReference type="InterPro" id="IPR020158">
    <property type="entry name" value="DUF2756"/>
</dbReference>
<name>A0A506PTC5_9GAMM</name>
<dbReference type="AlphaFoldDB" id="A0A506PTC5"/>
<reference evidence="3 4" key="1">
    <citation type="submission" date="2019-06" db="EMBL/GenBank/DDBJ databases">
        <title>Taxogenomics and systematics of the genus Pantoea.</title>
        <authorList>
            <person name="Tambong J.T."/>
        </authorList>
    </citation>
    <scope>NUCLEOTIDE SEQUENCE [LARGE SCALE GENOMIC DNA]</scope>
    <source>
        <strain evidence="3 4">LMG 24200</strain>
    </source>
</reference>
<dbReference type="OrthoDB" id="6522703at2"/>
<evidence type="ECO:0000256" key="1">
    <source>
        <dbReference type="SAM" id="MobiDB-lite"/>
    </source>
</evidence>
<feature type="compositionally biased region" description="Basic and acidic residues" evidence="1">
    <location>
        <begin position="65"/>
        <end position="80"/>
    </location>
</feature>
<proteinExistence type="predicted"/>
<dbReference type="Proteomes" id="UP000317747">
    <property type="component" value="Unassembled WGS sequence"/>
</dbReference>
<protein>
    <submittedName>
        <fullName evidence="3">DUF2756 domain-containing protein</fullName>
    </submittedName>
</protein>
<feature type="compositionally biased region" description="Polar residues" evidence="1">
    <location>
        <begin position="85"/>
        <end position="95"/>
    </location>
</feature>
<feature type="chain" id="PRO_5022834612" evidence="2">
    <location>
        <begin position="19"/>
        <end position="95"/>
    </location>
</feature>
<accession>A0A506PTC5</accession>
<evidence type="ECO:0000313" key="3">
    <source>
        <dbReference type="EMBL" id="TPV36415.1"/>
    </source>
</evidence>
<feature type="signal peptide" evidence="2">
    <location>
        <begin position="1"/>
        <end position="18"/>
    </location>
</feature>
<evidence type="ECO:0000256" key="2">
    <source>
        <dbReference type="SAM" id="SignalP"/>
    </source>
</evidence>
<dbReference type="EMBL" id="VHJA01000085">
    <property type="protein sequence ID" value="TPV36415.1"/>
    <property type="molecule type" value="Genomic_DNA"/>
</dbReference>
<keyword evidence="2" id="KW-0732">Signal</keyword>
<evidence type="ECO:0000313" key="4">
    <source>
        <dbReference type="Proteomes" id="UP000317747"/>
    </source>
</evidence>
<gene>
    <name evidence="3" type="ORF">FJW01_21345</name>
</gene>
<organism evidence="3 4">
    <name type="scientific">Pantoea deleyi</name>
    <dbReference type="NCBI Taxonomy" id="470932"/>
    <lineage>
        <taxon>Bacteria</taxon>
        <taxon>Pseudomonadati</taxon>
        <taxon>Pseudomonadota</taxon>
        <taxon>Gammaproteobacteria</taxon>
        <taxon>Enterobacterales</taxon>
        <taxon>Erwiniaceae</taxon>
        <taxon>Pantoea</taxon>
    </lineage>
</organism>